<name>A0A9J5VZI8_SOLCO</name>
<dbReference type="AlphaFoldDB" id="A0A9J5VZI8"/>
<dbReference type="PANTHER" id="PTHR33710:SF54">
    <property type="entry name" value="NON-LTR RETROELEMENT REVERSE TRANSCRIPTASE"/>
    <property type="match status" value="1"/>
</dbReference>
<feature type="compositionally biased region" description="Polar residues" evidence="1">
    <location>
        <begin position="31"/>
        <end position="40"/>
    </location>
</feature>
<evidence type="ECO:0000313" key="3">
    <source>
        <dbReference type="Proteomes" id="UP000824120"/>
    </source>
</evidence>
<dbReference type="EMBL" id="JACXVP010000090">
    <property type="protein sequence ID" value="KAG5568562.1"/>
    <property type="molecule type" value="Genomic_DNA"/>
</dbReference>
<sequence>MNNRGNTLKEGGKRENHNPRGAAMAKEMGSKASTSNQETTPKSKNKPSKKKREAAKKKLLAQKEPKAKPEGIGMDITPLQTQYLTPPHKDPPDRATACKVNYVPVIDEYEVENSEDELDIDNQSIQDQEDDDETTELLNKAFNPHNANDLEEEIHQVASQQGLSPKMPQTTITHLPSVGSDHCPLLMEMIPREEDHIKYFKFLNCWTEQPNFSDIVKSCWDRPIEGNNMWKFHQKLKRLSNTISSWSRGEFGDIFIKVKEYEEKVRVAEENLIHTHNETNRTDLHKLNAEYIRFLKMEDSILKQKTQLHWFKEGDANTKYFHSLIRGRRRRLFIHAIIGGWRKDTEEMTILLKLPLPTSKRSLQSG</sequence>
<accession>A0A9J5VZI8</accession>
<comment type="caution">
    <text evidence="2">The sequence shown here is derived from an EMBL/GenBank/DDBJ whole genome shotgun (WGS) entry which is preliminary data.</text>
</comment>
<feature type="region of interest" description="Disordered" evidence="1">
    <location>
        <begin position="1"/>
        <end position="95"/>
    </location>
</feature>
<protein>
    <submittedName>
        <fullName evidence="2">Uncharacterized protein</fullName>
    </submittedName>
</protein>
<evidence type="ECO:0000256" key="1">
    <source>
        <dbReference type="SAM" id="MobiDB-lite"/>
    </source>
</evidence>
<feature type="compositionally biased region" description="Basic residues" evidence="1">
    <location>
        <begin position="43"/>
        <end position="60"/>
    </location>
</feature>
<proteinExistence type="predicted"/>
<organism evidence="2 3">
    <name type="scientific">Solanum commersonii</name>
    <name type="common">Commerson's wild potato</name>
    <name type="synonym">Commerson's nightshade</name>
    <dbReference type="NCBI Taxonomy" id="4109"/>
    <lineage>
        <taxon>Eukaryota</taxon>
        <taxon>Viridiplantae</taxon>
        <taxon>Streptophyta</taxon>
        <taxon>Embryophyta</taxon>
        <taxon>Tracheophyta</taxon>
        <taxon>Spermatophyta</taxon>
        <taxon>Magnoliopsida</taxon>
        <taxon>eudicotyledons</taxon>
        <taxon>Gunneridae</taxon>
        <taxon>Pentapetalae</taxon>
        <taxon>asterids</taxon>
        <taxon>lamiids</taxon>
        <taxon>Solanales</taxon>
        <taxon>Solanaceae</taxon>
        <taxon>Solanoideae</taxon>
        <taxon>Solaneae</taxon>
        <taxon>Solanum</taxon>
    </lineage>
</organism>
<gene>
    <name evidence="2" type="ORF">H5410_064423</name>
</gene>
<reference evidence="2" key="1">
    <citation type="submission" date="2020-09" db="EMBL/GenBank/DDBJ databases">
        <title>De no assembly of potato wild relative species, Solanum commersonii.</title>
        <authorList>
            <person name="Cho K."/>
        </authorList>
    </citation>
    <scope>NUCLEOTIDE SEQUENCE</scope>
    <source>
        <strain evidence="2">LZ3.2</strain>
        <tissue evidence="2">Leaf</tissue>
    </source>
</reference>
<dbReference type="PANTHER" id="PTHR33710">
    <property type="entry name" value="BNAC02G09200D PROTEIN"/>
    <property type="match status" value="1"/>
</dbReference>
<dbReference type="OrthoDB" id="1935089at2759"/>
<evidence type="ECO:0000313" key="2">
    <source>
        <dbReference type="EMBL" id="KAG5568562.1"/>
    </source>
</evidence>
<dbReference type="Proteomes" id="UP000824120">
    <property type="component" value="Unassembled WGS sequence"/>
</dbReference>
<keyword evidence="3" id="KW-1185">Reference proteome</keyword>